<gene>
    <name evidence="2" type="ORF">CCMP2556_LOCUS34925</name>
</gene>
<reference evidence="2 3" key="1">
    <citation type="submission" date="2024-02" db="EMBL/GenBank/DDBJ databases">
        <authorList>
            <person name="Chen Y."/>
            <person name="Shah S."/>
            <person name="Dougan E. K."/>
            <person name="Thang M."/>
            <person name="Chan C."/>
        </authorList>
    </citation>
    <scope>NUCLEOTIDE SEQUENCE [LARGE SCALE GENOMIC DNA]</scope>
</reference>
<accession>A0ABP0P7R4</accession>
<evidence type="ECO:0000256" key="1">
    <source>
        <dbReference type="SAM" id="MobiDB-lite"/>
    </source>
</evidence>
<proteinExistence type="predicted"/>
<feature type="region of interest" description="Disordered" evidence="1">
    <location>
        <begin position="76"/>
        <end position="115"/>
    </location>
</feature>
<evidence type="ECO:0000313" key="2">
    <source>
        <dbReference type="EMBL" id="CAK9070967.1"/>
    </source>
</evidence>
<evidence type="ECO:0000313" key="3">
    <source>
        <dbReference type="Proteomes" id="UP001642484"/>
    </source>
</evidence>
<protein>
    <submittedName>
        <fullName evidence="2">Uncharacterized protein</fullName>
    </submittedName>
</protein>
<feature type="compositionally biased region" description="Polar residues" evidence="1">
    <location>
        <begin position="94"/>
        <end position="109"/>
    </location>
</feature>
<dbReference type="Proteomes" id="UP001642484">
    <property type="component" value="Unassembled WGS sequence"/>
</dbReference>
<sequence>MGAHCCGFRKETEAKAIGSEVEADACWSKAGPGACQGSPAGRTARRGCQVQYQLYRIRMLEWLNRRDQQELDPKVIDESYPLPRPMRLRWGSPSYRSRTNSHSSTQPATSGEKVE</sequence>
<name>A0ABP0P7R4_9DINO</name>
<dbReference type="EMBL" id="CAXAMN010022584">
    <property type="protein sequence ID" value="CAK9070967.1"/>
    <property type="molecule type" value="Genomic_DNA"/>
</dbReference>
<keyword evidence="3" id="KW-1185">Reference proteome</keyword>
<organism evidence="2 3">
    <name type="scientific">Durusdinium trenchii</name>
    <dbReference type="NCBI Taxonomy" id="1381693"/>
    <lineage>
        <taxon>Eukaryota</taxon>
        <taxon>Sar</taxon>
        <taxon>Alveolata</taxon>
        <taxon>Dinophyceae</taxon>
        <taxon>Suessiales</taxon>
        <taxon>Symbiodiniaceae</taxon>
        <taxon>Durusdinium</taxon>
    </lineage>
</organism>
<comment type="caution">
    <text evidence="2">The sequence shown here is derived from an EMBL/GenBank/DDBJ whole genome shotgun (WGS) entry which is preliminary data.</text>
</comment>